<sequence>MYKKILTSLFLMSGWIFAHGQTFHFGAKADLNLYKVTGEGIKPGYTPGVQLGLFGGWDFNKKFGFQPELLYTQAYSTRDDDFSEKYVNDYNRDGSSHIKLNYVSIPLLLKYNINSRFTINVGPEYSFLFYSNESLLMYNRDAFKRNNLSVVGGVTVNVKPVHFYGRFVQGLTNINGIDDRYSWKTQQIQVGMGVDIR</sequence>
<dbReference type="InterPro" id="IPR011250">
    <property type="entry name" value="OMP/PagP_B-barrel"/>
</dbReference>
<dbReference type="Proteomes" id="UP000249819">
    <property type="component" value="Unassembled WGS sequence"/>
</dbReference>
<dbReference type="SUPFAM" id="SSF56925">
    <property type="entry name" value="OMPA-like"/>
    <property type="match status" value="1"/>
</dbReference>
<proteinExistence type="predicted"/>
<protein>
    <submittedName>
        <fullName evidence="3">Outer membrane protein with beta-barrel domain</fullName>
    </submittedName>
</protein>
<feature type="domain" description="Outer membrane protein beta-barrel" evidence="2">
    <location>
        <begin position="21"/>
        <end position="174"/>
    </location>
</feature>
<keyword evidence="4" id="KW-1185">Reference proteome</keyword>
<feature type="chain" id="PRO_5016350073" evidence="1">
    <location>
        <begin position="21"/>
        <end position="197"/>
    </location>
</feature>
<comment type="caution">
    <text evidence="3">The sequence shown here is derived from an EMBL/GenBank/DDBJ whole genome shotgun (WGS) entry which is preliminary data.</text>
</comment>
<dbReference type="InterPro" id="IPR025665">
    <property type="entry name" value="Beta-barrel_OMP_2"/>
</dbReference>
<dbReference type="AlphaFoldDB" id="A0A327W1R2"/>
<dbReference type="RefSeq" id="WP_111592522.1">
    <property type="nucleotide sequence ID" value="NZ_QLMA01000004.1"/>
</dbReference>
<dbReference type="EMBL" id="QLMA01000004">
    <property type="protein sequence ID" value="RAJ81964.1"/>
    <property type="molecule type" value="Genomic_DNA"/>
</dbReference>
<dbReference type="Pfam" id="PF13568">
    <property type="entry name" value="OMP_b-brl_2"/>
    <property type="match status" value="1"/>
</dbReference>
<dbReference type="OrthoDB" id="947434at2"/>
<feature type="signal peptide" evidence="1">
    <location>
        <begin position="1"/>
        <end position="20"/>
    </location>
</feature>
<name>A0A327W1R2_9BACT</name>
<evidence type="ECO:0000313" key="3">
    <source>
        <dbReference type="EMBL" id="RAJ81964.1"/>
    </source>
</evidence>
<evidence type="ECO:0000313" key="4">
    <source>
        <dbReference type="Proteomes" id="UP000249819"/>
    </source>
</evidence>
<accession>A0A327W1R2</accession>
<evidence type="ECO:0000256" key="1">
    <source>
        <dbReference type="SAM" id="SignalP"/>
    </source>
</evidence>
<gene>
    <name evidence="3" type="ORF">CLV59_104189</name>
</gene>
<evidence type="ECO:0000259" key="2">
    <source>
        <dbReference type="Pfam" id="PF13568"/>
    </source>
</evidence>
<keyword evidence="1" id="KW-0732">Signal</keyword>
<reference evidence="3 4" key="1">
    <citation type="submission" date="2018-06" db="EMBL/GenBank/DDBJ databases">
        <title>Genomic Encyclopedia of Archaeal and Bacterial Type Strains, Phase II (KMG-II): from individual species to whole genera.</title>
        <authorList>
            <person name="Goeker M."/>
        </authorList>
    </citation>
    <scope>NUCLEOTIDE SEQUENCE [LARGE SCALE GENOMIC DNA]</scope>
    <source>
        <strain evidence="3 4">DSM 29821</strain>
    </source>
</reference>
<organism evidence="3 4">
    <name type="scientific">Chitinophaga dinghuensis</name>
    <dbReference type="NCBI Taxonomy" id="1539050"/>
    <lineage>
        <taxon>Bacteria</taxon>
        <taxon>Pseudomonadati</taxon>
        <taxon>Bacteroidota</taxon>
        <taxon>Chitinophagia</taxon>
        <taxon>Chitinophagales</taxon>
        <taxon>Chitinophagaceae</taxon>
        <taxon>Chitinophaga</taxon>
    </lineage>
</organism>